<dbReference type="EMBL" id="JAUSZV010000005">
    <property type="protein sequence ID" value="MDQ0908964.1"/>
    <property type="molecule type" value="Genomic_DNA"/>
</dbReference>
<gene>
    <name evidence="1" type="ORF">QFZ22_004949</name>
</gene>
<dbReference type="AlphaFoldDB" id="A0AAW8FGU4"/>
<evidence type="ECO:0000313" key="2">
    <source>
        <dbReference type="Proteomes" id="UP001234216"/>
    </source>
</evidence>
<dbReference type="Proteomes" id="UP001234216">
    <property type="component" value="Unassembled WGS sequence"/>
</dbReference>
<dbReference type="Gene3D" id="1.50.10.20">
    <property type="match status" value="1"/>
</dbReference>
<dbReference type="SUPFAM" id="SSF81853">
    <property type="entry name" value="Family 10 polysaccharide lyase"/>
    <property type="match status" value="1"/>
</dbReference>
<protein>
    <submittedName>
        <fullName evidence="1">Uncharacterized protein</fullName>
    </submittedName>
</protein>
<proteinExistence type="predicted"/>
<reference evidence="1" key="1">
    <citation type="submission" date="2023-07" db="EMBL/GenBank/DDBJ databases">
        <title>Comparative genomics of wheat-associated soil bacteria to identify genetic determinants of phenazine resistance.</title>
        <authorList>
            <person name="Mouncey N."/>
        </authorList>
    </citation>
    <scope>NUCLEOTIDE SEQUENCE</scope>
    <source>
        <strain evidence="1">V4I22</strain>
    </source>
</reference>
<comment type="caution">
    <text evidence="1">The sequence shown here is derived from an EMBL/GenBank/DDBJ whole genome shotgun (WGS) entry which is preliminary data.</text>
</comment>
<dbReference type="RefSeq" id="WP_306978587.1">
    <property type="nucleotide sequence ID" value="NZ_JAUSZV010000005.1"/>
</dbReference>
<evidence type="ECO:0000313" key="1">
    <source>
        <dbReference type="EMBL" id="MDQ0908964.1"/>
    </source>
</evidence>
<name>A0AAW8FGU4_9ACTN</name>
<sequence>MPSRTATAAPVAPDQPVRSAADVLVMADRLFQWADARAWAGPDPYDGLTGPLGRLAVHRVLRQALLQAVKRSPADLRPALGIRPLRTATATGCAAGACARLAASPMWRERAVRLGRWTAAEQLSGRYAGLWRYEFDVQTRWSYYPASVPNLVATTFCADGCLDSGTLGDEAAGTLARGLLAHLHNGEFFTYTPTSDVLVHNANLMGAALAARLARTTPLPAALADRLADAARRAVEVSLTGQRPDGSWPYGPGPRLDWVDGFHTGYVLLRLDQAATLLGMDVRAPLERGVDHYLRHLFDGPLPRYFADARTRRDPNNDATAVRMTAWAAERGFTGTDFAREVLAAVMDRYPGLGTVNSGRNRALWESPRWSAAPLLDALTALHAVLRG</sequence>
<accession>A0AAW8FGU4</accession>
<organism evidence="1 2">
    <name type="scientific">Streptomyces canus</name>
    <dbReference type="NCBI Taxonomy" id="58343"/>
    <lineage>
        <taxon>Bacteria</taxon>
        <taxon>Bacillati</taxon>
        <taxon>Actinomycetota</taxon>
        <taxon>Actinomycetes</taxon>
        <taxon>Kitasatosporales</taxon>
        <taxon>Streptomycetaceae</taxon>
        <taxon>Streptomyces</taxon>
        <taxon>Streptomyces aurantiacus group</taxon>
    </lineage>
</organism>